<dbReference type="Pfam" id="PF14009">
    <property type="entry name" value="PADRE"/>
    <property type="match status" value="1"/>
</dbReference>
<dbReference type="PANTHER" id="PTHR33052">
    <property type="entry name" value="DUF4228 DOMAIN PROTEIN-RELATED"/>
    <property type="match status" value="1"/>
</dbReference>
<protein>
    <submittedName>
        <fullName evidence="1">Uncharacterized protein</fullName>
    </submittedName>
</protein>
<dbReference type="InterPro" id="IPR025322">
    <property type="entry name" value="PADRE_dom"/>
</dbReference>
<gene>
    <name evidence="1" type="ORF">JCGZ_10043</name>
</gene>
<dbReference type="AlphaFoldDB" id="A0A067LG16"/>
<evidence type="ECO:0000313" key="1">
    <source>
        <dbReference type="EMBL" id="KDP46203.1"/>
    </source>
</evidence>
<reference evidence="1 2" key="1">
    <citation type="journal article" date="2014" name="PLoS ONE">
        <title>Global Analysis of Gene Expression Profiles in Physic Nut (Jatropha curcas L.) Seedlings Exposed to Salt Stress.</title>
        <authorList>
            <person name="Zhang L."/>
            <person name="Zhang C."/>
            <person name="Wu P."/>
            <person name="Chen Y."/>
            <person name="Li M."/>
            <person name="Jiang H."/>
            <person name="Wu G."/>
        </authorList>
    </citation>
    <scope>NUCLEOTIDE SEQUENCE [LARGE SCALE GENOMIC DNA]</scope>
    <source>
        <strain evidence="2">cv. GZQX0401</strain>
        <tissue evidence="1">Young leaves</tissue>
    </source>
</reference>
<dbReference type="Proteomes" id="UP000027138">
    <property type="component" value="Unassembled WGS sequence"/>
</dbReference>
<name>A0A067LG16_JATCU</name>
<accession>A0A067LG16</accession>
<dbReference type="EMBL" id="KK914219">
    <property type="protein sequence ID" value="KDP46203.1"/>
    <property type="molecule type" value="Genomic_DNA"/>
</dbReference>
<sequence>MGLIFSSQELTSLPTAKLIFKDGHIEEFPYPIRVSHLLQRNPNCFICNTDDMDYDNYIPAIDGDKELQLGQIYFALPVSWLKIKLQPPEMAALAVKASLALQTTGGRPRRIKRQGIKRVDPNDGAKIFLFKEEPKF</sequence>
<keyword evidence="2" id="KW-1185">Reference proteome</keyword>
<dbReference type="STRING" id="180498.A0A067LG16"/>
<dbReference type="OrthoDB" id="850865at2759"/>
<proteinExistence type="predicted"/>
<organism evidence="1 2">
    <name type="scientific">Jatropha curcas</name>
    <name type="common">Barbados nut</name>
    <dbReference type="NCBI Taxonomy" id="180498"/>
    <lineage>
        <taxon>Eukaryota</taxon>
        <taxon>Viridiplantae</taxon>
        <taxon>Streptophyta</taxon>
        <taxon>Embryophyta</taxon>
        <taxon>Tracheophyta</taxon>
        <taxon>Spermatophyta</taxon>
        <taxon>Magnoliopsida</taxon>
        <taxon>eudicotyledons</taxon>
        <taxon>Gunneridae</taxon>
        <taxon>Pentapetalae</taxon>
        <taxon>rosids</taxon>
        <taxon>fabids</taxon>
        <taxon>Malpighiales</taxon>
        <taxon>Euphorbiaceae</taxon>
        <taxon>Crotonoideae</taxon>
        <taxon>Jatropheae</taxon>
        <taxon>Jatropha</taxon>
    </lineage>
</organism>
<evidence type="ECO:0000313" key="2">
    <source>
        <dbReference type="Proteomes" id="UP000027138"/>
    </source>
</evidence>